<organism evidence="1 2">
    <name type="scientific">Ixodes persulcatus</name>
    <name type="common">Taiga tick</name>
    <dbReference type="NCBI Taxonomy" id="34615"/>
    <lineage>
        <taxon>Eukaryota</taxon>
        <taxon>Metazoa</taxon>
        <taxon>Ecdysozoa</taxon>
        <taxon>Arthropoda</taxon>
        <taxon>Chelicerata</taxon>
        <taxon>Arachnida</taxon>
        <taxon>Acari</taxon>
        <taxon>Parasitiformes</taxon>
        <taxon>Ixodida</taxon>
        <taxon>Ixodoidea</taxon>
        <taxon>Ixodidae</taxon>
        <taxon>Ixodinae</taxon>
        <taxon>Ixodes</taxon>
    </lineage>
</organism>
<feature type="non-terminal residue" evidence="1">
    <location>
        <position position="263"/>
    </location>
</feature>
<protein>
    <submittedName>
        <fullName evidence="1">Uncharacterized protein</fullName>
    </submittedName>
</protein>
<proteinExistence type="predicted"/>
<accession>A0AC60PMT0</accession>
<comment type="caution">
    <text evidence="1">The sequence shown here is derived from an EMBL/GenBank/DDBJ whole genome shotgun (WGS) entry which is preliminary data.</text>
</comment>
<evidence type="ECO:0000313" key="1">
    <source>
        <dbReference type="EMBL" id="KAG0422281.1"/>
    </source>
</evidence>
<gene>
    <name evidence="1" type="ORF">HPB47_001885</name>
</gene>
<dbReference type="Proteomes" id="UP000805193">
    <property type="component" value="Unassembled WGS sequence"/>
</dbReference>
<name>A0AC60PMT0_IXOPE</name>
<keyword evidence="2" id="KW-1185">Reference proteome</keyword>
<evidence type="ECO:0000313" key="2">
    <source>
        <dbReference type="Proteomes" id="UP000805193"/>
    </source>
</evidence>
<dbReference type="EMBL" id="JABSTQ010010255">
    <property type="protein sequence ID" value="KAG0422281.1"/>
    <property type="molecule type" value="Genomic_DNA"/>
</dbReference>
<sequence length="263" mass="29852">MTRLTVFAAACEQYLSIKKKKRRAIRTLYRSRKTLGEHATTVRQMYQDLDGRDFFAYVKNQLPPKKKRAAICMDNVTVLGGATLPDEIKDVLNKGPKYSFEPSTSRPELLAMVRRVANSAGEQSRERAIGDGVDCLKESVRLYLDWLRIIVQGGQEDHHAKRRFEDYKRLASQTTEFIWQQTRMQLPPKKKRAAICMDNVTVLGGATIPEEIKDVLNKGPKYSYEPSTSRPELLAMVRRVANSAGEQSRERAIGDGVDCLKES</sequence>
<reference evidence="1 2" key="1">
    <citation type="journal article" date="2020" name="Cell">
        <title>Large-Scale Comparative Analyses of Tick Genomes Elucidate Their Genetic Diversity and Vector Capacities.</title>
        <authorList>
            <consortium name="Tick Genome and Microbiome Consortium (TIGMIC)"/>
            <person name="Jia N."/>
            <person name="Wang J."/>
            <person name="Shi W."/>
            <person name="Du L."/>
            <person name="Sun Y."/>
            <person name="Zhan W."/>
            <person name="Jiang J.F."/>
            <person name="Wang Q."/>
            <person name="Zhang B."/>
            <person name="Ji P."/>
            <person name="Bell-Sakyi L."/>
            <person name="Cui X.M."/>
            <person name="Yuan T.T."/>
            <person name="Jiang B.G."/>
            <person name="Yang W.F."/>
            <person name="Lam T.T."/>
            <person name="Chang Q.C."/>
            <person name="Ding S.J."/>
            <person name="Wang X.J."/>
            <person name="Zhu J.G."/>
            <person name="Ruan X.D."/>
            <person name="Zhao L."/>
            <person name="Wei J.T."/>
            <person name="Ye R.Z."/>
            <person name="Que T.C."/>
            <person name="Du C.H."/>
            <person name="Zhou Y.H."/>
            <person name="Cheng J.X."/>
            <person name="Dai P.F."/>
            <person name="Guo W.B."/>
            <person name="Han X.H."/>
            <person name="Huang E.J."/>
            <person name="Li L.F."/>
            <person name="Wei W."/>
            <person name="Gao Y.C."/>
            <person name="Liu J.Z."/>
            <person name="Shao H.Z."/>
            <person name="Wang X."/>
            <person name="Wang C.C."/>
            <person name="Yang T.C."/>
            <person name="Huo Q.B."/>
            <person name="Li W."/>
            <person name="Chen H.Y."/>
            <person name="Chen S.E."/>
            <person name="Zhou L.G."/>
            <person name="Ni X.B."/>
            <person name="Tian J.H."/>
            <person name="Sheng Y."/>
            <person name="Liu T."/>
            <person name="Pan Y.S."/>
            <person name="Xia L.Y."/>
            <person name="Li J."/>
            <person name="Zhao F."/>
            <person name="Cao W.C."/>
        </authorList>
    </citation>
    <scope>NUCLEOTIDE SEQUENCE [LARGE SCALE GENOMIC DNA]</scope>
    <source>
        <strain evidence="1">Iper-2018</strain>
    </source>
</reference>